<sequence length="568" mass="63403">MAGSPPGLWESATWTDGANCDGVRAYVLPPPPLAMQFLSLLVAYNKDPYAEFNIFGDPFGAYQVFHSGIPITLVPLDATNTIPITENFFKEFEQKQNTYEAMYCFQSLKIARDTWFNQFYISYFMWDSFMTGVALSIMRNGERPNGENDFAEMEVMNITVVTSNEPYGVHDGSNPLFDGHVRPKFNLLEGGVHSGHVLTGLDDPFCVMKGSIKGKCQDGYTKEVQGLDSVAALVAVKAKPNRNANSPLDREFFNNFLEFPHYKEVMYKPDFRNRIRGMPVIFDMDMSPGDFIALLCILKANIEVIDLKGILVIPHGSGGGLDTGTLFGLARMLPRAPRRYTAENSMKYGTPRDTAHPEFRQPLAFEVWQQVTAELGPTDKITILTNGPLANIANIILSDRKAKSIIEKIYIVGTHLVDGEGEEGNLFTVPSNKFAEFNFFLDPKATKIVVESRLDITVIPLRAQRQVSSFGKVLRSLSAAEKTPELSFVYRLLLLMQKLQKKHQSYSHIDMFLGELLDSMFLVQQSHLNYSITEEAISVGSGHVSMDGQTILDETNGKLVKGQVKLAL</sequence>
<dbReference type="SUPFAM" id="SSF53590">
    <property type="entry name" value="Nucleoside hydrolase"/>
    <property type="match status" value="2"/>
</dbReference>
<dbReference type="Pfam" id="PF01156">
    <property type="entry name" value="IU_nuc_hydro"/>
    <property type="match status" value="2"/>
</dbReference>
<dbReference type="InterPro" id="IPR036452">
    <property type="entry name" value="Ribo_hydro-like"/>
</dbReference>
<accession>A0A3L6SVS3</accession>
<dbReference type="Gene3D" id="3.90.245.10">
    <property type="entry name" value="Ribonucleoside hydrolase-like"/>
    <property type="match status" value="2"/>
</dbReference>
<dbReference type="InterPro" id="IPR001910">
    <property type="entry name" value="Inosine/uridine_hydrolase_dom"/>
</dbReference>
<gene>
    <name evidence="3" type="ORF">C2845_PM05G24680</name>
</gene>
<dbReference type="STRING" id="4540.A0A3L6SVS3"/>
<comment type="caution">
    <text evidence="3">The sequence shown here is derived from an EMBL/GenBank/DDBJ whole genome shotgun (WGS) entry which is preliminary data.</text>
</comment>
<evidence type="ECO:0000259" key="2">
    <source>
        <dbReference type="Pfam" id="PF01156"/>
    </source>
</evidence>
<evidence type="ECO:0000313" key="3">
    <source>
        <dbReference type="EMBL" id="RLN28560.1"/>
    </source>
</evidence>
<keyword evidence="4" id="KW-1185">Reference proteome</keyword>
<evidence type="ECO:0000313" key="4">
    <source>
        <dbReference type="Proteomes" id="UP000275267"/>
    </source>
</evidence>
<dbReference type="Proteomes" id="UP000275267">
    <property type="component" value="Unassembled WGS sequence"/>
</dbReference>
<name>A0A3L6SVS3_PANMI</name>
<proteinExistence type="inferred from homology"/>
<feature type="domain" description="Inosine/uridine-preferring nucleoside hydrolase" evidence="2">
    <location>
        <begin position="280"/>
        <end position="559"/>
    </location>
</feature>
<comment type="similarity">
    <text evidence="1">Belongs to the IUNH family.</text>
</comment>
<evidence type="ECO:0000256" key="1">
    <source>
        <dbReference type="ARBA" id="ARBA00009176"/>
    </source>
</evidence>
<dbReference type="OrthoDB" id="5783963at2759"/>
<dbReference type="AlphaFoldDB" id="A0A3L6SVS3"/>
<protein>
    <recommendedName>
        <fullName evidence="2">Inosine/uridine-preferring nucleoside hydrolase domain-containing protein</fullName>
    </recommendedName>
</protein>
<dbReference type="PANTHER" id="PTHR46692:SF12">
    <property type="entry name" value="INOSINE_URIDINE-PREFERRING NUCLEOSIDE HYDROLASE DOMAIN-CONTAINING PROTEIN"/>
    <property type="match status" value="1"/>
</dbReference>
<organism evidence="3 4">
    <name type="scientific">Panicum miliaceum</name>
    <name type="common">Proso millet</name>
    <name type="synonym">Broomcorn millet</name>
    <dbReference type="NCBI Taxonomy" id="4540"/>
    <lineage>
        <taxon>Eukaryota</taxon>
        <taxon>Viridiplantae</taxon>
        <taxon>Streptophyta</taxon>
        <taxon>Embryophyta</taxon>
        <taxon>Tracheophyta</taxon>
        <taxon>Spermatophyta</taxon>
        <taxon>Magnoliopsida</taxon>
        <taxon>Liliopsida</taxon>
        <taxon>Poales</taxon>
        <taxon>Poaceae</taxon>
        <taxon>PACMAD clade</taxon>
        <taxon>Panicoideae</taxon>
        <taxon>Panicodae</taxon>
        <taxon>Paniceae</taxon>
        <taxon>Panicinae</taxon>
        <taxon>Panicum</taxon>
        <taxon>Panicum sect. Panicum</taxon>
    </lineage>
</organism>
<dbReference type="PANTHER" id="PTHR46692">
    <property type="entry name" value="INOSINE-URIDINE PREFERRING NUCLEOSIDE HYDROLASE FAMILY PROTEIN"/>
    <property type="match status" value="1"/>
</dbReference>
<dbReference type="EMBL" id="PQIB02000003">
    <property type="protein sequence ID" value="RLN28560.1"/>
    <property type="molecule type" value="Genomic_DNA"/>
</dbReference>
<dbReference type="GO" id="GO:0016799">
    <property type="term" value="F:hydrolase activity, hydrolyzing N-glycosyl compounds"/>
    <property type="evidence" value="ECO:0007669"/>
    <property type="project" value="InterPro"/>
</dbReference>
<reference evidence="4" key="1">
    <citation type="journal article" date="2019" name="Nat. Commun.">
        <title>The genome of broomcorn millet.</title>
        <authorList>
            <person name="Zou C."/>
            <person name="Miki D."/>
            <person name="Li D."/>
            <person name="Tang Q."/>
            <person name="Xiao L."/>
            <person name="Rajput S."/>
            <person name="Deng P."/>
            <person name="Jia W."/>
            <person name="Huang R."/>
            <person name="Zhang M."/>
            <person name="Sun Y."/>
            <person name="Hu J."/>
            <person name="Fu X."/>
            <person name="Schnable P.S."/>
            <person name="Li F."/>
            <person name="Zhang H."/>
            <person name="Feng B."/>
            <person name="Zhu X."/>
            <person name="Liu R."/>
            <person name="Schnable J.C."/>
            <person name="Zhu J.-K."/>
            <person name="Zhang H."/>
        </authorList>
    </citation>
    <scope>NUCLEOTIDE SEQUENCE [LARGE SCALE GENOMIC DNA]</scope>
</reference>
<feature type="domain" description="Inosine/uridine-preferring nucleoside hydrolase" evidence="2">
    <location>
        <begin position="45"/>
        <end position="164"/>
    </location>
</feature>